<sequence length="150" mass="15302">MTAAVNIHASAVALGGRGVLIRGPAGSGKSALVLSLLRRAPPPGLRVEFVADDRVVATLAEGVVQLSAPDGLKGLLEIAGVGIVREPALPSVALWLVADLVPQETMPRHPAPLRTEIAGVEAPLLRLPRKEAALSADILLTLAASGDLPG</sequence>
<dbReference type="InterPro" id="IPR011104">
    <property type="entry name" value="Hpr_kin/Pase_C"/>
</dbReference>
<dbReference type="EMBL" id="JAFMPY010000018">
    <property type="protein sequence ID" value="MBO0905157.1"/>
    <property type="molecule type" value="Genomic_DNA"/>
</dbReference>
<evidence type="ECO:0000313" key="3">
    <source>
        <dbReference type="Proteomes" id="UP000664288"/>
    </source>
</evidence>
<dbReference type="InterPro" id="IPR027417">
    <property type="entry name" value="P-loop_NTPase"/>
</dbReference>
<name>A0ABS3J683_9HYPH</name>
<protein>
    <submittedName>
        <fullName evidence="2">HPr kinase/phosphatase C-terminal domain-containing protein</fullName>
    </submittedName>
</protein>
<dbReference type="Proteomes" id="UP000664288">
    <property type="component" value="Unassembled WGS sequence"/>
</dbReference>
<dbReference type="CDD" id="cd01918">
    <property type="entry name" value="HprK_C"/>
    <property type="match status" value="1"/>
</dbReference>
<dbReference type="Pfam" id="PF07475">
    <property type="entry name" value="Hpr_kinase_C"/>
    <property type="match status" value="1"/>
</dbReference>
<reference evidence="2 3" key="1">
    <citation type="submission" date="2021-03" db="EMBL/GenBank/DDBJ databases">
        <title>Whole genome sequence of Jiella sp. MQZ13P-4.</title>
        <authorList>
            <person name="Tuo L."/>
        </authorList>
    </citation>
    <scope>NUCLEOTIDE SEQUENCE [LARGE SCALE GENOMIC DNA]</scope>
    <source>
        <strain evidence="2 3">MQZ13P-4</strain>
    </source>
</reference>
<evidence type="ECO:0000313" key="2">
    <source>
        <dbReference type="EMBL" id="MBO0905157.1"/>
    </source>
</evidence>
<dbReference type="SUPFAM" id="SSF53795">
    <property type="entry name" value="PEP carboxykinase-like"/>
    <property type="match status" value="1"/>
</dbReference>
<feature type="domain" description="HPr kinase/phosphorylase C-terminal" evidence="1">
    <location>
        <begin position="3"/>
        <end position="84"/>
    </location>
</feature>
<keyword evidence="3" id="KW-1185">Reference proteome</keyword>
<accession>A0ABS3J683</accession>
<organism evidence="2 3">
    <name type="scientific">Jiella sonneratiae</name>
    <dbReference type="NCBI Taxonomy" id="2816856"/>
    <lineage>
        <taxon>Bacteria</taxon>
        <taxon>Pseudomonadati</taxon>
        <taxon>Pseudomonadota</taxon>
        <taxon>Alphaproteobacteria</taxon>
        <taxon>Hyphomicrobiales</taxon>
        <taxon>Aurantimonadaceae</taxon>
        <taxon>Jiella</taxon>
    </lineage>
</organism>
<evidence type="ECO:0000259" key="1">
    <source>
        <dbReference type="Pfam" id="PF07475"/>
    </source>
</evidence>
<gene>
    <name evidence="2" type="ORF">J1C47_16045</name>
</gene>
<comment type="caution">
    <text evidence="2">The sequence shown here is derived from an EMBL/GenBank/DDBJ whole genome shotgun (WGS) entry which is preliminary data.</text>
</comment>
<dbReference type="Gene3D" id="3.40.50.300">
    <property type="entry name" value="P-loop containing nucleotide triphosphate hydrolases"/>
    <property type="match status" value="1"/>
</dbReference>
<dbReference type="GO" id="GO:0016301">
    <property type="term" value="F:kinase activity"/>
    <property type="evidence" value="ECO:0007669"/>
    <property type="project" value="UniProtKB-KW"/>
</dbReference>
<proteinExistence type="predicted"/>
<keyword evidence="2" id="KW-0808">Transferase</keyword>
<keyword evidence="2" id="KW-0418">Kinase</keyword>
<dbReference type="RefSeq" id="WP_207351800.1">
    <property type="nucleotide sequence ID" value="NZ_JAFMPY010000018.1"/>
</dbReference>